<name>A0A1C4V193_9ACTN</name>
<dbReference type="EMBL" id="FMCR01000001">
    <property type="protein sequence ID" value="SCE77830.1"/>
    <property type="molecule type" value="Genomic_DNA"/>
</dbReference>
<protein>
    <submittedName>
        <fullName evidence="3">LPXTG-motif cell wall anchor domain-containing protein</fullName>
    </submittedName>
</protein>
<sequence length="519" mass="53252">MLTHSTRRWLAGLGVAGAFVAASASPAVAEEPSNEVFLYANNALIASGGEAKAVTLQAFTEALPENFTITVDRTAVKDFAEVTLTDSLPGCSEAGSVITCTLKGADTIDYVLDLTVKAKDSASVGKKGDLTLTLAAKDRANVTTKSTIEVGEGVDLKADETLEVSGAPGSTLKAPLRVANVGDKPTNGAVLLITSTPGIATSRHSNCSYLQAFGTNFAQCSYDQKIEPGAVLQLDSSSTLKIAADAWAPGLQYGSGWWFADGDWAEFLADFPIPVDQWEKGTGAELTLVPAPSAQAHRLRQTDKDSSNNATAILATVTGSQGADAAATGAEVSGAVGKTVNAKVGFVNNGPAMINSYSPDELVTTAEITIPAGATAVKAPEECVPVKDGEEFGGYGEPGARLYFCEWYETLHKGDSAVFEFGLRIDKLAGAPGAVHLRHFNLDGNGSTVADLDSKNDTAAFVIKGAANGGDGGTGGGDGGTLPITGQSTGLIAGLGALLLAAGVGGYLVAKRRRTRFVA</sequence>
<evidence type="ECO:0000313" key="4">
    <source>
        <dbReference type="Proteomes" id="UP000198864"/>
    </source>
</evidence>
<organism evidence="3 4">
    <name type="scientific">Micromonospora saelicesensis</name>
    <dbReference type="NCBI Taxonomy" id="285676"/>
    <lineage>
        <taxon>Bacteria</taxon>
        <taxon>Bacillati</taxon>
        <taxon>Actinomycetota</taxon>
        <taxon>Actinomycetes</taxon>
        <taxon>Micromonosporales</taxon>
        <taxon>Micromonosporaceae</taxon>
        <taxon>Micromonospora</taxon>
    </lineage>
</organism>
<dbReference type="AlphaFoldDB" id="A0A1C4V193"/>
<proteinExistence type="predicted"/>
<keyword evidence="1" id="KW-0472">Membrane</keyword>
<reference evidence="3 4" key="1">
    <citation type="submission" date="2016-06" db="EMBL/GenBank/DDBJ databases">
        <authorList>
            <person name="Kjaerup R.B."/>
            <person name="Dalgaard T.S."/>
            <person name="Juul-Madsen H.R."/>
        </authorList>
    </citation>
    <scope>NUCLEOTIDE SEQUENCE [LARGE SCALE GENOMIC DNA]</scope>
    <source>
        <strain evidence="3 4">DSM 44871</strain>
    </source>
</reference>
<evidence type="ECO:0000256" key="2">
    <source>
        <dbReference type="SAM" id="SignalP"/>
    </source>
</evidence>
<accession>A0A1C4V193</accession>
<dbReference type="RefSeq" id="WP_091396151.1">
    <property type="nucleotide sequence ID" value="NZ_FMCR01000001.1"/>
</dbReference>
<dbReference type="STRING" id="285676.GA0070561_1573"/>
<keyword evidence="1" id="KW-0812">Transmembrane</keyword>
<keyword evidence="2" id="KW-0732">Signal</keyword>
<evidence type="ECO:0000256" key="1">
    <source>
        <dbReference type="SAM" id="Phobius"/>
    </source>
</evidence>
<dbReference type="Proteomes" id="UP000198864">
    <property type="component" value="Unassembled WGS sequence"/>
</dbReference>
<feature type="transmembrane region" description="Helical" evidence="1">
    <location>
        <begin position="491"/>
        <end position="510"/>
    </location>
</feature>
<gene>
    <name evidence="3" type="ORF">GA0070561_1573</name>
</gene>
<dbReference type="NCBIfam" id="TIGR01167">
    <property type="entry name" value="LPXTG_anchor"/>
    <property type="match status" value="1"/>
</dbReference>
<feature type="signal peptide" evidence="2">
    <location>
        <begin position="1"/>
        <end position="29"/>
    </location>
</feature>
<dbReference type="PROSITE" id="PS51318">
    <property type="entry name" value="TAT"/>
    <property type="match status" value="1"/>
</dbReference>
<keyword evidence="1" id="KW-1133">Transmembrane helix</keyword>
<evidence type="ECO:0000313" key="3">
    <source>
        <dbReference type="EMBL" id="SCE77830.1"/>
    </source>
</evidence>
<feature type="chain" id="PRO_5008705387" evidence="2">
    <location>
        <begin position="30"/>
        <end position="519"/>
    </location>
</feature>
<dbReference type="InterPro" id="IPR006311">
    <property type="entry name" value="TAT_signal"/>
</dbReference>